<accession>A0ABQ4KB88</accession>
<keyword evidence="2" id="KW-1185">Reference proteome</keyword>
<dbReference type="RefSeq" id="WP_018709174.1">
    <property type="nucleotide sequence ID" value="NZ_BOQT01000024.1"/>
</dbReference>
<evidence type="ECO:0000313" key="1">
    <source>
        <dbReference type="EMBL" id="GIN22992.1"/>
    </source>
</evidence>
<gene>
    <name evidence="1" type="ORF">J1TS3_41260</name>
</gene>
<evidence type="ECO:0000313" key="2">
    <source>
        <dbReference type="Proteomes" id="UP000680279"/>
    </source>
</evidence>
<sequence length="68" mass="7906">MSVLFKKGRCEVQPKQEIKKDFMRTYHAIADLMTYEDTESTAFRLLIAVDSVLGKIIRTYICTTDIMK</sequence>
<dbReference type="Proteomes" id="UP000680279">
    <property type="component" value="Unassembled WGS sequence"/>
</dbReference>
<dbReference type="EMBL" id="BOQT01000024">
    <property type="protein sequence ID" value="GIN22992.1"/>
    <property type="molecule type" value="Genomic_DNA"/>
</dbReference>
<comment type="caution">
    <text evidence="1">The sequence shown here is derived from an EMBL/GenBank/DDBJ whole genome shotgun (WGS) entry which is preliminary data.</text>
</comment>
<proteinExistence type="predicted"/>
<name>A0ABQ4KB88_9BACI</name>
<reference evidence="1 2" key="1">
    <citation type="submission" date="2021-03" db="EMBL/GenBank/DDBJ databases">
        <title>Antimicrobial resistance genes in bacteria isolated from Japanese honey, and their potential for conferring macrolide and lincosamide resistance in the American foulbrood pathogen Paenibacillus larvae.</title>
        <authorList>
            <person name="Okamoto M."/>
            <person name="Kumagai M."/>
            <person name="Kanamori H."/>
            <person name="Takamatsu D."/>
        </authorList>
    </citation>
    <scope>NUCLEOTIDE SEQUENCE [LARGE SCALE GENOMIC DNA]</scope>
    <source>
        <strain evidence="1 2">J1TS3</strain>
    </source>
</reference>
<organism evidence="1 2">
    <name type="scientific">Siminovitchia fordii</name>
    <dbReference type="NCBI Taxonomy" id="254759"/>
    <lineage>
        <taxon>Bacteria</taxon>
        <taxon>Bacillati</taxon>
        <taxon>Bacillota</taxon>
        <taxon>Bacilli</taxon>
        <taxon>Bacillales</taxon>
        <taxon>Bacillaceae</taxon>
        <taxon>Siminovitchia</taxon>
    </lineage>
</organism>
<protein>
    <submittedName>
        <fullName evidence="1">Uncharacterized protein</fullName>
    </submittedName>
</protein>